<name>A0ABQ3QMI9_9ACTN</name>
<feature type="region of interest" description="Disordered" evidence="1">
    <location>
        <begin position="24"/>
        <end position="46"/>
    </location>
</feature>
<dbReference type="Proteomes" id="UP001050808">
    <property type="component" value="Unassembled WGS sequence"/>
</dbReference>
<sequence length="74" mass="7632">MAGMPGVLVAEVPSGAQVITVMGSLEPPATPGSTPQPVNREAPTAEHAANTVAVVLIELIERRGLVEPRGRCHP</sequence>
<protein>
    <submittedName>
        <fullName evidence="2">Uncharacterized protein</fullName>
    </submittedName>
</protein>
<evidence type="ECO:0000313" key="3">
    <source>
        <dbReference type="Proteomes" id="UP001050808"/>
    </source>
</evidence>
<reference evidence="2" key="1">
    <citation type="submission" date="2024-05" db="EMBL/GenBank/DDBJ databases">
        <title>Whole genome shotgun sequence of Streptomyces violascens NBRC 12920.</title>
        <authorList>
            <person name="Komaki H."/>
            <person name="Tamura T."/>
        </authorList>
    </citation>
    <scope>NUCLEOTIDE SEQUENCE</scope>
    <source>
        <strain evidence="2">NBRC 12920</strain>
    </source>
</reference>
<comment type="caution">
    <text evidence="2">The sequence shown here is derived from an EMBL/GenBank/DDBJ whole genome shotgun (WGS) entry which is preliminary data.</text>
</comment>
<accession>A0ABQ3QMI9</accession>
<evidence type="ECO:0000256" key="1">
    <source>
        <dbReference type="SAM" id="MobiDB-lite"/>
    </source>
</evidence>
<proteinExistence type="predicted"/>
<gene>
    <name evidence="2" type="ORF">Sviol_28950</name>
</gene>
<dbReference type="EMBL" id="BNDY01000006">
    <property type="protein sequence ID" value="GHI38487.1"/>
    <property type="molecule type" value="Genomic_DNA"/>
</dbReference>
<evidence type="ECO:0000313" key="2">
    <source>
        <dbReference type="EMBL" id="GHI38487.1"/>
    </source>
</evidence>
<keyword evidence="3" id="KW-1185">Reference proteome</keyword>
<organism evidence="2 3">
    <name type="scientific">Streptomyces violascens</name>
    <dbReference type="NCBI Taxonomy" id="67381"/>
    <lineage>
        <taxon>Bacteria</taxon>
        <taxon>Bacillati</taxon>
        <taxon>Actinomycetota</taxon>
        <taxon>Actinomycetes</taxon>
        <taxon>Kitasatosporales</taxon>
        <taxon>Streptomycetaceae</taxon>
        <taxon>Streptomyces</taxon>
    </lineage>
</organism>